<dbReference type="InterPro" id="IPR012338">
    <property type="entry name" value="Beta-lactam/transpept-like"/>
</dbReference>
<dbReference type="Pfam" id="PF03717">
    <property type="entry name" value="PBP_dimer"/>
    <property type="match status" value="1"/>
</dbReference>
<dbReference type="Gene3D" id="3.40.710.10">
    <property type="entry name" value="DD-peptidase/beta-lactamase superfamily"/>
    <property type="match status" value="1"/>
</dbReference>
<dbReference type="InterPro" id="IPR005311">
    <property type="entry name" value="PBP_dimer"/>
</dbReference>
<accession>X0WM89</accession>
<dbReference type="Gene3D" id="3.90.1310.10">
    <property type="entry name" value="Penicillin-binding protein 2a (Domain 2)"/>
    <property type="match status" value="1"/>
</dbReference>
<organism evidence="2">
    <name type="scientific">marine sediment metagenome</name>
    <dbReference type="NCBI Taxonomy" id="412755"/>
    <lineage>
        <taxon>unclassified sequences</taxon>
        <taxon>metagenomes</taxon>
        <taxon>ecological metagenomes</taxon>
    </lineage>
</organism>
<dbReference type="Gene3D" id="3.30.1390.30">
    <property type="entry name" value="Penicillin-binding protein 2a, domain 3"/>
    <property type="match status" value="1"/>
</dbReference>
<dbReference type="GO" id="GO:0005886">
    <property type="term" value="C:plasma membrane"/>
    <property type="evidence" value="ECO:0007669"/>
    <property type="project" value="TreeGrafter"/>
</dbReference>
<reference evidence="2" key="1">
    <citation type="journal article" date="2014" name="Front. Microbiol.">
        <title>High frequency of phylogenetically diverse reductive dehalogenase-homologous genes in deep subseafloor sedimentary metagenomes.</title>
        <authorList>
            <person name="Kawai M."/>
            <person name="Futagami T."/>
            <person name="Toyoda A."/>
            <person name="Takaki Y."/>
            <person name="Nishi S."/>
            <person name="Hori S."/>
            <person name="Arai W."/>
            <person name="Tsubouchi T."/>
            <person name="Morono Y."/>
            <person name="Uchiyama I."/>
            <person name="Ito T."/>
            <person name="Fujiyama A."/>
            <person name="Inagaki F."/>
            <person name="Takami H."/>
        </authorList>
    </citation>
    <scope>NUCLEOTIDE SEQUENCE</scope>
    <source>
        <strain evidence="2">Expedition CK06-06</strain>
    </source>
</reference>
<dbReference type="GO" id="GO:0071555">
    <property type="term" value="P:cell wall organization"/>
    <property type="evidence" value="ECO:0007669"/>
    <property type="project" value="TreeGrafter"/>
</dbReference>
<dbReference type="SUPFAM" id="SSF56601">
    <property type="entry name" value="beta-lactamase/transpeptidase-like"/>
    <property type="match status" value="1"/>
</dbReference>
<gene>
    <name evidence="2" type="ORF">S01H1_73803</name>
</gene>
<dbReference type="SUPFAM" id="SSF56519">
    <property type="entry name" value="Penicillin binding protein dimerisation domain"/>
    <property type="match status" value="1"/>
</dbReference>
<proteinExistence type="predicted"/>
<dbReference type="AlphaFoldDB" id="X0WM89"/>
<feature type="domain" description="Penicillin-binding protein dimerisation" evidence="1">
    <location>
        <begin position="1"/>
        <end position="154"/>
    </location>
</feature>
<dbReference type="PANTHER" id="PTHR30627">
    <property type="entry name" value="PEPTIDOGLYCAN D,D-TRANSPEPTIDASE"/>
    <property type="match status" value="1"/>
</dbReference>
<comment type="caution">
    <text evidence="2">The sequence shown here is derived from an EMBL/GenBank/DDBJ whole genome shotgun (WGS) entry which is preliminary data.</text>
</comment>
<dbReference type="GO" id="GO:0008658">
    <property type="term" value="F:penicillin binding"/>
    <property type="evidence" value="ECO:0007669"/>
    <property type="project" value="InterPro"/>
</dbReference>
<dbReference type="EMBL" id="BARS01049329">
    <property type="protein sequence ID" value="GAG31765.1"/>
    <property type="molecule type" value="Genomic_DNA"/>
</dbReference>
<dbReference type="InterPro" id="IPR036138">
    <property type="entry name" value="PBP_dimer_sf"/>
</dbReference>
<evidence type="ECO:0000313" key="2">
    <source>
        <dbReference type="EMBL" id="GAG31765.1"/>
    </source>
</evidence>
<sequence>MAGNEAFFSVGVVPSNVTDIDELIKCLNQFLDIDKEIAKKRIQEANNIFRPVWVKRNIDLSTVTYLLEKEEDFPGTVILTQPVRSYHYDEMCAHVLGHVGEVNQEELTANSTFGVELGDLVGKMGVEKAYNSYLQGEKGGRQVEVDAHGRTLRVISEKDPLPGDSVYLTIDLEMQKIAEEKLGQRKGVVLIGDYETGEILSLVSHPSFNPNLFSWGVSEDEWSKLV</sequence>
<protein>
    <recommendedName>
        <fullName evidence="1">Penicillin-binding protein dimerisation domain-containing protein</fullName>
    </recommendedName>
</protein>
<feature type="non-terminal residue" evidence="2">
    <location>
        <position position="226"/>
    </location>
</feature>
<name>X0WM89_9ZZZZ</name>
<dbReference type="InterPro" id="IPR050515">
    <property type="entry name" value="Beta-lactam/transpept"/>
</dbReference>
<evidence type="ECO:0000259" key="1">
    <source>
        <dbReference type="Pfam" id="PF03717"/>
    </source>
</evidence>